<keyword evidence="3" id="KW-0614">Plasmid</keyword>
<accession>A0A075RAP5</accession>
<dbReference type="Pfam" id="PF01381">
    <property type="entry name" value="HTH_3"/>
    <property type="match status" value="1"/>
</dbReference>
<evidence type="ECO:0000256" key="1">
    <source>
        <dbReference type="ARBA" id="ARBA00023125"/>
    </source>
</evidence>
<geneLocation type="plasmid" evidence="3 4">
    <name>pBRLA33</name>
</geneLocation>
<dbReference type="PANTHER" id="PTHR46558:SF11">
    <property type="entry name" value="HTH-TYPE TRANSCRIPTIONAL REGULATOR XRE"/>
    <property type="match status" value="1"/>
</dbReference>
<dbReference type="RefSeq" id="WP_003338800.1">
    <property type="nucleotide sequence ID" value="NZ_CP007807.1"/>
</dbReference>
<name>A0A075RAP5_BRELA</name>
<dbReference type="KEGG" id="blr:BRLA_33p000020"/>
<dbReference type="AlphaFoldDB" id="A0A075RAP5"/>
<dbReference type="InterPro" id="IPR010982">
    <property type="entry name" value="Lambda_DNA-bd_dom_sf"/>
</dbReference>
<dbReference type="SUPFAM" id="SSF47413">
    <property type="entry name" value="lambda repressor-like DNA-binding domains"/>
    <property type="match status" value="1"/>
</dbReference>
<dbReference type="PROSITE" id="PS50943">
    <property type="entry name" value="HTH_CROC1"/>
    <property type="match status" value="1"/>
</dbReference>
<reference evidence="3 4" key="1">
    <citation type="journal article" date="2011" name="J. Bacteriol.">
        <title>Genome sequence of Brevibacillus laterosporus LMG 15441, a pathogen of invertebrates.</title>
        <authorList>
            <person name="Djukic M."/>
            <person name="Poehlein A."/>
            <person name="Thurmer A."/>
            <person name="Daniel R."/>
        </authorList>
    </citation>
    <scope>NUCLEOTIDE SEQUENCE [LARGE SCALE GENOMIC DNA]</scope>
    <source>
        <strain evidence="3 4">LMG 15441</strain>
        <plasmid evidence="3 4">pBRLA33</plasmid>
    </source>
</reference>
<keyword evidence="1" id="KW-0238">DNA-binding</keyword>
<dbReference type="CDD" id="cd00093">
    <property type="entry name" value="HTH_XRE"/>
    <property type="match status" value="1"/>
</dbReference>
<gene>
    <name evidence="3" type="primary">xre</name>
    <name evidence="3" type="ORF">BRLA_33p000020</name>
</gene>
<proteinExistence type="predicted"/>
<dbReference type="PANTHER" id="PTHR46558">
    <property type="entry name" value="TRACRIPTIONAL REGULATORY PROTEIN-RELATED-RELATED"/>
    <property type="match status" value="1"/>
</dbReference>
<dbReference type="SMART" id="SM00530">
    <property type="entry name" value="HTH_XRE"/>
    <property type="match status" value="1"/>
</dbReference>
<organism evidence="3 4">
    <name type="scientific">Brevibacillus laterosporus LMG 15441</name>
    <dbReference type="NCBI Taxonomy" id="1042163"/>
    <lineage>
        <taxon>Bacteria</taxon>
        <taxon>Bacillati</taxon>
        <taxon>Bacillota</taxon>
        <taxon>Bacilli</taxon>
        <taxon>Bacillales</taxon>
        <taxon>Paenibacillaceae</taxon>
        <taxon>Brevibacillus</taxon>
    </lineage>
</organism>
<sequence>MPTIGLRIKALRKQKKWTQQELAARVNVSSQVISNWERSYTNPNHDDISRLAEALEVSADCILFDNRRPGLVKETASPYSAFEALFLSELDKLSEEDKQKALEHVRFLAYLAEQKQKNHDE</sequence>
<dbReference type="EMBL" id="CP007807">
    <property type="protein sequence ID" value="AIG28929.1"/>
    <property type="molecule type" value="Genomic_DNA"/>
</dbReference>
<protein>
    <submittedName>
        <fullName evidence="3">Putative PBSX repressor</fullName>
    </submittedName>
</protein>
<dbReference type="Proteomes" id="UP000005850">
    <property type="component" value="Plasmid pBRLA33"/>
</dbReference>
<dbReference type="HOGENOM" id="CLU_066192_4_4_9"/>
<dbReference type="GO" id="GO:0003677">
    <property type="term" value="F:DNA binding"/>
    <property type="evidence" value="ECO:0007669"/>
    <property type="project" value="UniProtKB-KW"/>
</dbReference>
<evidence type="ECO:0000313" key="3">
    <source>
        <dbReference type="EMBL" id="AIG28929.1"/>
    </source>
</evidence>
<dbReference type="Gene3D" id="1.10.260.40">
    <property type="entry name" value="lambda repressor-like DNA-binding domains"/>
    <property type="match status" value="1"/>
</dbReference>
<evidence type="ECO:0000313" key="4">
    <source>
        <dbReference type="Proteomes" id="UP000005850"/>
    </source>
</evidence>
<dbReference type="InterPro" id="IPR001387">
    <property type="entry name" value="Cro/C1-type_HTH"/>
</dbReference>
<feature type="domain" description="HTH cro/C1-type" evidence="2">
    <location>
        <begin position="8"/>
        <end position="62"/>
    </location>
</feature>
<evidence type="ECO:0000259" key="2">
    <source>
        <dbReference type="PROSITE" id="PS50943"/>
    </source>
</evidence>
<keyword evidence="4" id="KW-1185">Reference proteome</keyword>